<keyword evidence="3 5" id="KW-1133">Transmembrane helix</keyword>
<organism evidence="7">
    <name type="scientific">Leptotrichia rugosa</name>
    <dbReference type="NCBI Taxonomy" id="3239302"/>
    <lineage>
        <taxon>Bacteria</taxon>
        <taxon>Fusobacteriati</taxon>
        <taxon>Fusobacteriota</taxon>
        <taxon>Fusobacteriia</taxon>
        <taxon>Fusobacteriales</taxon>
        <taxon>Leptotrichiaceae</taxon>
        <taxon>Leptotrichia</taxon>
    </lineage>
</organism>
<proteinExistence type="predicted"/>
<evidence type="ECO:0000256" key="1">
    <source>
        <dbReference type="ARBA" id="ARBA00004141"/>
    </source>
</evidence>
<dbReference type="InterPro" id="IPR049453">
    <property type="entry name" value="Memb_transporter_dom"/>
</dbReference>
<feature type="transmembrane region" description="Helical" evidence="5">
    <location>
        <begin position="93"/>
        <end position="112"/>
    </location>
</feature>
<protein>
    <submittedName>
        <fullName evidence="7">FUSC family protein</fullName>
    </submittedName>
</protein>
<name>A0AB39VHP1_9FUSO</name>
<feature type="transmembrane region" description="Helical" evidence="5">
    <location>
        <begin position="44"/>
        <end position="61"/>
    </location>
</feature>
<feature type="transmembrane region" description="Helical" evidence="5">
    <location>
        <begin position="290"/>
        <end position="309"/>
    </location>
</feature>
<evidence type="ECO:0000256" key="5">
    <source>
        <dbReference type="SAM" id="Phobius"/>
    </source>
</evidence>
<evidence type="ECO:0000256" key="3">
    <source>
        <dbReference type="ARBA" id="ARBA00022989"/>
    </source>
</evidence>
<evidence type="ECO:0000313" key="7">
    <source>
        <dbReference type="EMBL" id="XDU66783.1"/>
    </source>
</evidence>
<feature type="transmembrane region" description="Helical" evidence="5">
    <location>
        <begin position="315"/>
        <end position="338"/>
    </location>
</feature>
<dbReference type="Pfam" id="PF13515">
    <property type="entry name" value="FUSC_2"/>
    <property type="match status" value="1"/>
</dbReference>
<dbReference type="KEGG" id="lrug:AB8B22_10525"/>
<feature type="transmembrane region" description="Helical" evidence="5">
    <location>
        <begin position="20"/>
        <end position="38"/>
    </location>
</feature>
<dbReference type="RefSeq" id="WP_369711054.1">
    <property type="nucleotide sequence ID" value="NZ_CP165644.1"/>
</dbReference>
<dbReference type="GO" id="GO:0016020">
    <property type="term" value="C:membrane"/>
    <property type="evidence" value="ECO:0007669"/>
    <property type="project" value="UniProtKB-SubCell"/>
</dbReference>
<comment type="subcellular location">
    <subcellularLocation>
        <location evidence="1">Membrane</location>
        <topology evidence="1">Multi-pass membrane protein</topology>
    </subcellularLocation>
</comment>
<feature type="transmembrane region" description="Helical" evidence="5">
    <location>
        <begin position="119"/>
        <end position="137"/>
    </location>
</feature>
<feature type="transmembrane region" description="Helical" evidence="5">
    <location>
        <begin position="68"/>
        <end position="87"/>
    </location>
</feature>
<feature type="domain" description="Integral membrane bound transporter" evidence="6">
    <location>
        <begin position="206"/>
        <end position="332"/>
    </location>
</feature>
<dbReference type="AlphaFoldDB" id="A0AB39VHP1"/>
<gene>
    <name evidence="7" type="ORF">AB8B22_10525</name>
</gene>
<feature type="transmembrane region" description="Helical" evidence="5">
    <location>
        <begin position="193"/>
        <end position="211"/>
    </location>
</feature>
<evidence type="ECO:0000259" key="6">
    <source>
        <dbReference type="Pfam" id="PF13515"/>
    </source>
</evidence>
<sequence>MKKYIKDFFKIRRIDATMDLPILCSLCMAIPIFTGYFTNNFRNAMISALAGIIVVYFPLFGSLKEKMSALLGCSFGFIFSYSTGLIFSFNKIIIVFILGFVSFIIHYVVLHFELKPPRSFFFIMVCATASSLPHLPISKIAENVGYLTFGTLSTCVIAFVYSLFFQNKIKNKKLNLVKLEKKINLGDEKNKKIESLIVGIFMSFSLAIGFLLKIKNPYWICVACIAIMQGTSKIHVFKRSIQRMCGTILGVGFCYLILIVSQNDIFYICVSIVVLQFIVEYLVPRNYGIAVIFITPLTILLSEAGSLTLNNHFLFIFSRFENTIIGSILGLIGGFLIFSEGKKTFYKK</sequence>
<keyword evidence="4 5" id="KW-0472">Membrane</keyword>
<reference evidence="7" key="1">
    <citation type="submission" date="2024-07" db="EMBL/GenBank/DDBJ databases">
        <authorList>
            <person name="Li X.-J."/>
            <person name="Wang X."/>
        </authorList>
    </citation>
    <scope>NUCLEOTIDE SEQUENCE</scope>
    <source>
        <strain evidence="7">HSP-334</strain>
    </source>
</reference>
<feature type="transmembrane region" description="Helical" evidence="5">
    <location>
        <begin position="265"/>
        <end position="283"/>
    </location>
</feature>
<feature type="transmembrane region" description="Helical" evidence="5">
    <location>
        <begin position="143"/>
        <end position="164"/>
    </location>
</feature>
<keyword evidence="2 5" id="KW-0812">Transmembrane</keyword>
<dbReference type="EMBL" id="CP165644">
    <property type="protein sequence ID" value="XDU66783.1"/>
    <property type="molecule type" value="Genomic_DNA"/>
</dbReference>
<evidence type="ECO:0000256" key="4">
    <source>
        <dbReference type="ARBA" id="ARBA00023136"/>
    </source>
</evidence>
<evidence type="ECO:0000256" key="2">
    <source>
        <dbReference type="ARBA" id="ARBA00022692"/>
    </source>
</evidence>
<accession>A0AB39VHP1</accession>
<feature type="transmembrane region" description="Helical" evidence="5">
    <location>
        <begin position="241"/>
        <end position="259"/>
    </location>
</feature>